<evidence type="ECO:0000313" key="9">
    <source>
        <dbReference type="EMBL" id="CAH0723815.1"/>
    </source>
</evidence>
<dbReference type="CDD" id="cd00086">
    <property type="entry name" value="homeodomain"/>
    <property type="match status" value="1"/>
</dbReference>
<dbReference type="AlphaFoldDB" id="A0A8J9VCC0"/>
<dbReference type="GO" id="GO:0000978">
    <property type="term" value="F:RNA polymerase II cis-regulatory region sequence-specific DNA binding"/>
    <property type="evidence" value="ECO:0007669"/>
    <property type="project" value="TreeGrafter"/>
</dbReference>
<gene>
    <name evidence="9" type="ORF">BINO364_LOCUS9592</name>
</gene>
<feature type="DNA-binding region" description="Homeobox" evidence="5">
    <location>
        <begin position="43"/>
        <end position="102"/>
    </location>
</feature>
<dbReference type="PANTHER" id="PTHR45664:SF12">
    <property type="entry name" value="PANCREAS_DUODENUM HOMEOBOX PROTEIN 1"/>
    <property type="match status" value="1"/>
</dbReference>
<dbReference type="InterPro" id="IPR017970">
    <property type="entry name" value="Homeobox_CS"/>
</dbReference>
<dbReference type="Proteomes" id="UP000838878">
    <property type="component" value="Chromosome 4"/>
</dbReference>
<evidence type="ECO:0000256" key="6">
    <source>
        <dbReference type="RuleBase" id="RU000682"/>
    </source>
</evidence>
<feature type="non-terminal residue" evidence="9">
    <location>
        <position position="402"/>
    </location>
</feature>
<sequence>MLSKHMESERKLRLNRNMNIKINKDAEIVIPFNQFVNYPSKKSKRFRSAFTTEQVNYLENEFKKFPYIGSANRKEIADILNISERAVKIWFQNRRMREKKENGNKDMIDQNKSNVELVKGQLHNDHNFETRNGSSSKQSQISEYSHSKKFNIDIPNQNGPIEVMCLSSQNKLKHPEDLNTPQKNTKCKSSIDKQIRQVCVNQFTNPSHKVQQNTSIHSTPPPLKESPCAYYENFKNEFNYQTYLNSTHLNTSQSSDIPQDLSSKTKLAQKAAMPNQPYTVSVHLNSDQKYVPFYTQNYCTSSLPIGAAVTAGLSIPSVSTVSPGNIVWKPLSVLPGPGLSPFGIPHSNELSVNNQNAIRGNCNCNCHEPSQGLSSIGRINQDPRTQPHYILAIPLNSGSNKM</sequence>
<protein>
    <recommendedName>
        <fullName evidence="8">Homeobox domain-containing protein</fullName>
    </recommendedName>
</protein>
<organism evidence="9 10">
    <name type="scientific">Brenthis ino</name>
    <name type="common">lesser marbled fritillary</name>
    <dbReference type="NCBI Taxonomy" id="405034"/>
    <lineage>
        <taxon>Eukaryota</taxon>
        <taxon>Metazoa</taxon>
        <taxon>Ecdysozoa</taxon>
        <taxon>Arthropoda</taxon>
        <taxon>Hexapoda</taxon>
        <taxon>Insecta</taxon>
        <taxon>Pterygota</taxon>
        <taxon>Neoptera</taxon>
        <taxon>Endopterygota</taxon>
        <taxon>Lepidoptera</taxon>
        <taxon>Glossata</taxon>
        <taxon>Ditrysia</taxon>
        <taxon>Papilionoidea</taxon>
        <taxon>Nymphalidae</taxon>
        <taxon>Heliconiinae</taxon>
        <taxon>Argynnini</taxon>
        <taxon>Brenthis</taxon>
    </lineage>
</organism>
<dbReference type="EMBL" id="OV170224">
    <property type="protein sequence ID" value="CAH0723815.1"/>
    <property type="molecule type" value="Genomic_DNA"/>
</dbReference>
<dbReference type="PROSITE" id="PS00027">
    <property type="entry name" value="HOMEOBOX_1"/>
    <property type="match status" value="1"/>
</dbReference>
<dbReference type="SMART" id="SM00389">
    <property type="entry name" value="HOX"/>
    <property type="match status" value="1"/>
</dbReference>
<dbReference type="OrthoDB" id="6159439at2759"/>
<name>A0A8J9VCC0_9NEOP</name>
<dbReference type="PROSITE" id="PS50071">
    <property type="entry name" value="HOMEOBOX_2"/>
    <property type="match status" value="1"/>
</dbReference>
<keyword evidence="3 5" id="KW-0371">Homeobox</keyword>
<dbReference type="PANTHER" id="PTHR45664">
    <property type="entry name" value="PROTEIN ZERKNUELLT 1-RELATED"/>
    <property type="match status" value="1"/>
</dbReference>
<evidence type="ECO:0000256" key="5">
    <source>
        <dbReference type="PROSITE-ProRule" id="PRU00108"/>
    </source>
</evidence>
<feature type="region of interest" description="Disordered" evidence="7">
    <location>
        <begin position="123"/>
        <end position="142"/>
    </location>
</feature>
<dbReference type="SUPFAM" id="SSF46689">
    <property type="entry name" value="Homeodomain-like"/>
    <property type="match status" value="1"/>
</dbReference>
<comment type="subcellular location">
    <subcellularLocation>
        <location evidence="1 5 6">Nucleus</location>
    </subcellularLocation>
</comment>
<evidence type="ECO:0000256" key="7">
    <source>
        <dbReference type="SAM" id="MobiDB-lite"/>
    </source>
</evidence>
<dbReference type="Pfam" id="PF00046">
    <property type="entry name" value="Homeodomain"/>
    <property type="match status" value="1"/>
</dbReference>
<evidence type="ECO:0000256" key="3">
    <source>
        <dbReference type="ARBA" id="ARBA00023155"/>
    </source>
</evidence>
<keyword evidence="10" id="KW-1185">Reference proteome</keyword>
<dbReference type="GO" id="GO:0000981">
    <property type="term" value="F:DNA-binding transcription factor activity, RNA polymerase II-specific"/>
    <property type="evidence" value="ECO:0007669"/>
    <property type="project" value="InterPro"/>
</dbReference>
<evidence type="ECO:0000259" key="8">
    <source>
        <dbReference type="PROSITE" id="PS50071"/>
    </source>
</evidence>
<keyword evidence="2 5" id="KW-0238">DNA-binding</keyword>
<proteinExistence type="predicted"/>
<dbReference type="Gene3D" id="1.10.10.60">
    <property type="entry name" value="Homeodomain-like"/>
    <property type="match status" value="1"/>
</dbReference>
<feature type="domain" description="Homeobox" evidence="8">
    <location>
        <begin position="41"/>
        <end position="101"/>
    </location>
</feature>
<evidence type="ECO:0000256" key="4">
    <source>
        <dbReference type="ARBA" id="ARBA00023242"/>
    </source>
</evidence>
<dbReference type="GO" id="GO:0005634">
    <property type="term" value="C:nucleus"/>
    <property type="evidence" value="ECO:0007669"/>
    <property type="project" value="UniProtKB-SubCell"/>
</dbReference>
<evidence type="ECO:0000256" key="1">
    <source>
        <dbReference type="ARBA" id="ARBA00004123"/>
    </source>
</evidence>
<reference evidence="9" key="1">
    <citation type="submission" date="2021-12" db="EMBL/GenBank/DDBJ databases">
        <authorList>
            <person name="Martin H S."/>
        </authorList>
    </citation>
    <scope>NUCLEOTIDE SEQUENCE</scope>
</reference>
<dbReference type="InterPro" id="IPR001356">
    <property type="entry name" value="HD"/>
</dbReference>
<dbReference type="GO" id="GO:0045944">
    <property type="term" value="P:positive regulation of transcription by RNA polymerase II"/>
    <property type="evidence" value="ECO:0007669"/>
    <property type="project" value="UniProtKB-ARBA"/>
</dbReference>
<evidence type="ECO:0000256" key="2">
    <source>
        <dbReference type="ARBA" id="ARBA00023125"/>
    </source>
</evidence>
<keyword evidence="4 5" id="KW-0539">Nucleus</keyword>
<dbReference type="InterPro" id="IPR009057">
    <property type="entry name" value="Homeodomain-like_sf"/>
</dbReference>
<evidence type="ECO:0000313" key="10">
    <source>
        <dbReference type="Proteomes" id="UP000838878"/>
    </source>
</evidence>
<accession>A0A8J9VCC0</accession>